<evidence type="ECO:0000313" key="7">
    <source>
        <dbReference type="Proteomes" id="UP000092839"/>
    </source>
</evidence>
<evidence type="ECO:0000256" key="1">
    <source>
        <dbReference type="ARBA" id="ARBA00022714"/>
    </source>
</evidence>
<evidence type="ECO:0000256" key="2">
    <source>
        <dbReference type="ARBA" id="ARBA00022723"/>
    </source>
</evidence>
<keyword evidence="7" id="KW-1185">Reference proteome</keyword>
<keyword evidence="2" id="KW-0479">Metal-binding</keyword>
<keyword evidence="3" id="KW-0408">Iron</keyword>
<dbReference type="STRING" id="1274631.LMTR13_27320"/>
<dbReference type="SUPFAM" id="SSF50022">
    <property type="entry name" value="ISP domain"/>
    <property type="match status" value="1"/>
</dbReference>
<dbReference type="EMBL" id="CP016428">
    <property type="protein sequence ID" value="ANW03298.1"/>
    <property type="molecule type" value="Genomic_DNA"/>
</dbReference>
<accession>A0A1B1UKP5</accession>
<evidence type="ECO:0000313" key="6">
    <source>
        <dbReference type="EMBL" id="ANW03298.1"/>
    </source>
</evidence>
<keyword evidence="1" id="KW-0001">2Fe-2S</keyword>
<organism evidence="6 7">
    <name type="scientific">Bradyrhizobium icense</name>
    <dbReference type="NCBI Taxonomy" id="1274631"/>
    <lineage>
        <taxon>Bacteria</taxon>
        <taxon>Pseudomonadati</taxon>
        <taxon>Pseudomonadota</taxon>
        <taxon>Alphaproteobacteria</taxon>
        <taxon>Hyphomicrobiales</taxon>
        <taxon>Nitrobacteraceae</taxon>
        <taxon>Bradyrhizobium</taxon>
    </lineage>
</organism>
<evidence type="ECO:0000256" key="3">
    <source>
        <dbReference type="ARBA" id="ARBA00023004"/>
    </source>
</evidence>
<feature type="domain" description="Rieske" evidence="5">
    <location>
        <begin position="91"/>
        <end position="156"/>
    </location>
</feature>
<dbReference type="InterPro" id="IPR017941">
    <property type="entry name" value="Rieske_2Fe-2S"/>
</dbReference>
<protein>
    <recommendedName>
        <fullName evidence="5">Rieske domain-containing protein</fullName>
    </recommendedName>
</protein>
<dbReference type="Gene3D" id="2.102.10.10">
    <property type="entry name" value="Rieske [2Fe-2S] iron-sulphur domain"/>
    <property type="match status" value="1"/>
</dbReference>
<keyword evidence="4" id="KW-0411">Iron-sulfur</keyword>
<dbReference type="GO" id="GO:0051537">
    <property type="term" value="F:2 iron, 2 sulfur cluster binding"/>
    <property type="evidence" value="ECO:0007669"/>
    <property type="project" value="UniProtKB-KW"/>
</dbReference>
<dbReference type="InterPro" id="IPR036922">
    <property type="entry name" value="Rieske_2Fe-2S_sf"/>
</dbReference>
<dbReference type="OrthoDB" id="9800776at2"/>
<dbReference type="PROSITE" id="PS51296">
    <property type="entry name" value="RIESKE"/>
    <property type="match status" value="1"/>
</dbReference>
<evidence type="ECO:0000256" key="4">
    <source>
        <dbReference type="ARBA" id="ARBA00023014"/>
    </source>
</evidence>
<sequence length="182" mass="20617">MRFCINCTRFGKEEPRCVNFSLVGAMWRDGEKTILEFVGSNAQTIQVNETPDEISRSISVELLSRALQILGTGAAEVSVDLRTGDAHPDHWHALAWSREIRPENTFASSSRERTVVVRQRQGDLFALEDRCAYRQVPLSKGVVRDCRLHCCYHGSTRRSWRTKANPNSANHLRRAGMSSLMI</sequence>
<proteinExistence type="predicted"/>
<gene>
    <name evidence="6" type="ORF">LMTR13_27320</name>
</gene>
<dbReference type="GO" id="GO:0046872">
    <property type="term" value="F:metal ion binding"/>
    <property type="evidence" value="ECO:0007669"/>
    <property type="project" value="UniProtKB-KW"/>
</dbReference>
<reference evidence="6 7" key="1">
    <citation type="submission" date="2016-07" db="EMBL/GenBank/DDBJ databases">
        <title>Complete genome sequence of Bradyrhizobium icense LMTR 13T, a potential inoculant strain isolated from lima bean (Phaseolus lunatus) in Peru.</title>
        <authorList>
            <person name="Ormeno-Orrillo E."/>
            <person name="Duran D."/>
            <person name="Rogel M.A."/>
            <person name="Rey L."/>
            <person name="Imperial J."/>
            <person name="Ruiz-Argueso T."/>
            <person name="Martinez-Romero E."/>
        </authorList>
    </citation>
    <scope>NUCLEOTIDE SEQUENCE [LARGE SCALE GENOMIC DNA]</scope>
    <source>
        <strain evidence="6 7">LMTR 13</strain>
    </source>
</reference>
<dbReference type="Pfam" id="PF00355">
    <property type="entry name" value="Rieske"/>
    <property type="match status" value="1"/>
</dbReference>
<evidence type="ECO:0000259" key="5">
    <source>
        <dbReference type="PROSITE" id="PS51296"/>
    </source>
</evidence>
<dbReference type="AlphaFoldDB" id="A0A1B1UKP5"/>
<dbReference type="KEGG" id="bic:LMTR13_27320"/>
<dbReference type="Proteomes" id="UP000092839">
    <property type="component" value="Chromosome"/>
</dbReference>
<name>A0A1B1UKP5_9BRAD</name>